<keyword evidence="3" id="KW-0133">Cell shape</keyword>
<evidence type="ECO:0000256" key="1">
    <source>
        <dbReference type="ARBA" id="ARBA00004141"/>
    </source>
</evidence>
<proteinExistence type="predicted"/>
<feature type="transmembrane region" description="Helical" evidence="6">
    <location>
        <begin position="183"/>
        <end position="203"/>
    </location>
</feature>
<feature type="transmembrane region" description="Helical" evidence="6">
    <location>
        <begin position="159"/>
        <end position="176"/>
    </location>
</feature>
<dbReference type="PANTHER" id="PTHR30474:SF1">
    <property type="entry name" value="PEPTIDOGLYCAN GLYCOSYLTRANSFERASE MRDB"/>
    <property type="match status" value="1"/>
</dbReference>
<reference evidence="7" key="1">
    <citation type="submission" date="2022-01" db="EMBL/GenBank/DDBJ databases">
        <title>Paenibacillus spongiae sp. nov., isolated from marine sponge.</title>
        <authorList>
            <person name="Li Z."/>
            <person name="Zhang M."/>
        </authorList>
    </citation>
    <scope>NUCLEOTIDE SEQUENCE</scope>
    <source>
        <strain evidence="7">PHS-Z3</strain>
    </source>
</reference>
<feature type="transmembrane region" description="Helical" evidence="6">
    <location>
        <begin position="71"/>
        <end position="88"/>
    </location>
</feature>
<evidence type="ECO:0000256" key="4">
    <source>
        <dbReference type="ARBA" id="ARBA00022989"/>
    </source>
</evidence>
<feature type="transmembrane region" description="Helical" evidence="6">
    <location>
        <begin position="135"/>
        <end position="153"/>
    </location>
</feature>
<evidence type="ECO:0000256" key="6">
    <source>
        <dbReference type="SAM" id="Phobius"/>
    </source>
</evidence>
<protein>
    <submittedName>
        <fullName evidence="7">Rod shape-determining protein RodA</fullName>
    </submittedName>
</protein>
<comment type="subcellular location">
    <subcellularLocation>
        <location evidence="1">Membrane</location>
        <topology evidence="1">Multi-pass membrane protein</topology>
    </subcellularLocation>
</comment>
<sequence length="377" mass="41329">MFSFRKFKQIDVVIILIVACLIGIGTVAIYSAAAGTKYEGLHSSNMILASVLFVPLLMLSVIDYRIIVDKLAYLLYGLGVLTLVLVMFKGTDINGAERWLEIGSVQIQPSELAKLSTIILAAHLLHKRNGKKLRIIQDIVPICLVFLIPVLFILKQPDLGTSIVFVGMMIGMIWMGNIRAAHMLIALLIGALTIGSVICMYYSDKDTLSKVVKPHQIARIQTFLDPASDPDKAWHVVNSKNAIGSGIMQGKGFMNGFYIQNGFIPYAYSDSIYVVIGEEFGFLGSAVLLLLYFGLIYRMVLISVESKHLSGPYMIVGIICMFVLQAFENIGMHIGLLPLTGIALPFISYGGSSLLTNMIAIGLVLSVKTHPNKLVRL</sequence>
<dbReference type="PROSITE" id="PS00428">
    <property type="entry name" value="FTSW_RODA_SPOVE"/>
    <property type="match status" value="1"/>
</dbReference>
<keyword evidence="8" id="KW-1185">Reference proteome</keyword>
<dbReference type="Pfam" id="PF01098">
    <property type="entry name" value="FTSW_RODA_SPOVE"/>
    <property type="match status" value="1"/>
</dbReference>
<keyword evidence="4 6" id="KW-1133">Transmembrane helix</keyword>
<feature type="transmembrane region" description="Helical" evidence="6">
    <location>
        <begin position="280"/>
        <end position="301"/>
    </location>
</feature>
<feature type="transmembrane region" description="Helical" evidence="6">
    <location>
        <begin position="313"/>
        <end position="334"/>
    </location>
</feature>
<dbReference type="EMBL" id="CP091430">
    <property type="protein sequence ID" value="UVI27706.1"/>
    <property type="molecule type" value="Genomic_DNA"/>
</dbReference>
<evidence type="ECO:0000256" key="3">
    <source>
        <dbReference type="ARBA" id="ARBA00022960"/>
    </source>
</evidence>
<name>A0ABY5S1G3_9BACL</name>
<gene>
    <name evidence="7" type="ORF">L1F29_19790</name>
</gene>
<evidence type="ECO:0000313" key="8">
    <source>
        <dbReference type="Proteomes" id="UP001057877"/>
    </source>
</evidence>
<feature type="transmembrane region" description="Helical" evidence="6">
    <location>
        <begin position="346"/>
        <end position="367"/>
    </location>
</feature>
<evidence type="ECO:0000256" key="2">
    <source>
        <dbReference type="ARBA" id="ARBA00022692"/>
    </source>
</evidence>
<keyword evidence="2 6" id="KW-0812">Transmembrane</keyword>
<evidence type="ECO:0000313" key="7">
    <source>
        <dbReference type="EMBL" id="UVI27706.1"/>
    </source>
</evidence>
<feature type="transmembrane region" description="Helical" evidence="6">
    <location>
        <begin position="45"/>
        <end position="64"/>
    </location>
</feature>
<keyword evidence="5 6" id="KW-0472">Membrane</keyword>
<dbReference type="RefSeq" id="WP_258383796.1">
    <property type="nucleotide sequence ID" value="NZ_CP091430.1"/>
</dbReference>
<dbReference type="PANTHER" id="PTHR30474">
    <property type="entry name" value="CELL CYCLE PROTEIN"/>
    <property type="match status" value="1"/>
</dbReference>
<dbReference type="InterPro" id="IPR018365">
    <property type="entry name" value="Cell_cycle_FtsW-rel_CS"/>
</dbReference>
<evidence type="ECO:0000256" key="5">
    <source>
        <dbReference type="ARBA" id="ARBA00023136"/>
    </source>
</evidence>
<dbReference type="InterPro" id="IPR001182">
    <property type="entry name" value="FtsW/RodA"/>
</dbReference>
<organism evidence="7 8">
    <name type="scientific">Paenibacillus spongiae</name>
    <dbReference type="NCBI Taxonomy" id="2909671"/>
    <lineage>
        <taxon>Bacteria</taxon>
        <taxon>Bacillati</taxon>
        <taxon>Bacillota</taxon>
        <taxon>Bacilli</taxon>
        <taxon>Bacillales</taxon>
        <taxon>Paenibacillaceae</taxon>
        <taxon>Paenibacillus</taxon>
    </lineage>
</organism>
<feature type="transmembrane region" description="Helical" evidence="6">
    <location>
        <begin position="12"/>
        <end position="33"/>
    </location>
</feature>
<accession>A0ABY5S1G3</accession>
<dbReference type="Proteomes" id="UP001057877">
    <property type="component" value="Chromosome"/>
</dbReference>